<dbReference type="EMBL" id="IACJ01105516">
    <property type="protein sequence ID" value="LAA53307.1"/>
    <property type="molecule type" value="Transcribed_RNA"/>
</dbReference>
<evidence type="ECO:0000313" key="2">
    <source>
        <dbReference type="EMBL" id="LAA53307.1"/>
    </source>
</evidence>
<reference evidence="2" key="2">
    <citation type="submission" date="2017-11" db="EMBL/GenBank/DDBJ databases">
        <title>Coralsnake Venomics: Analyses of Venom Gland Transcriptomes and Proteomes of Six Brazilian Taxa.</title>
        <authorList>
            <person name="Aird S.D."/>
            <person name="Jorge da Silva N."/>
            <person name="Qiu L."/>
            <person name="Villar-Briones A."/>
            <person name="Aparecida-Saddi V."/>
            <person name="Campos-Telles M.P."/>
            <person name="Grau M."/>
            <person name="Mikheyev A.S."/>
        </authorList>
    </citation>
    <scope>NUCLEOTIDE SEQUENCE</scope>
    <source>
        <tissue evidence="2">Venom_gland</tissue>
    </source>
</reference>
<reference evidence="2" key="1">
    <citation type="submission" date="2017-07" db="EMBL/GenBank/DDBJ databases">
        <authorList>
            <person name="Mikheyev A."/>
            <person name="Grau M."/>
        </authorList>
    </citation>
    <scope>NUCLEOTIDE SEQUENCE</scope>
    <source>
        <tissue evidence="2">Venom_gland</tissue>
    </source>
</reference>
<organism evidence="2">
    <name type="scientific">Micrurus corallinus</name>
    <name type="common">Brazilian coral snake</name>
    <dbReference type="NCBI Taxonomy" id="54390"/>
    <lineage>
        <taxon>Eukaryota</taxon>
        <taxon>Metazoa</taxon>
        <taxon>Chordata</taxon>
        <taxon>Craniata</taxon>
        <taxon>Vertebrata</taxon>
        <taxon>Euteleostomi</taxon>
        <taxon>Lepidosauria</taxon>
        <taxon>Squamata</taxon>
        <taxon>Bifurcata</taxon>
        <taxon>Unidentata</taxon>
        <taxon>Episquamata</taxon>
        <taxon>Toxicofera</taxon>
        <taxon>Serpentes</taxon>
        <taxon>Colubroidea</taxon>
        <taxon>Elapidae</taxon>
        <taxon>Elapinae</taxon>
        <taxon>Micrurus</taxon>
    </lineage>
</organism>
<accession>A0A2D4G0M9</accession>
<name>A0A2D4G0M9_MICCO</name>
<proteinExistence type="predicted"/>
<sequence length="102" mass="11333">MLALKAEELLQACDHSWSGRAEPPGVKRKWLDTQTREAKRQETILLPYKKSPESKPEKNATSGNHHMGKRGSNFSLISWPSPVASPSCRIRKTAYLSALSTG</sequence>
<feature type="region of interest" description="Disordered" evidence="1">
    <location>
        <begin position="45"/>
        <end position="76"/>
    </location>
</feature>
<dbReference type="AlphaFoldDB" id="A0A2D4G0M9"/>
<protein>
    <submittedName>
        <fullName evidence="2">Uncharacterized protein</fullName>
    </submittedName>
</protein>
<evidence type="ECO:0000256" key="1">
    <source>
        <dbReference type="SAM" id="MobiDB-lite"/>
    </source>
</evidence>